<dbReference type="PANTHER" id="PTHR46953">
    <property type="entry name" value="G-PROTEIN COUPLED RECEPTOR MTH-LIKE 1-RELATED"/>
    <property type="match status" value="1"/>
</dbReference>
<name>A0AAV0VXN7_9HEMI</name>
<dbReference type="InterPro" id="IPR052808">
    <property type="entry name" value="GPCR_Mth-like"/>
</dbReference>
<keyword evidence="1" id="KW-0812">Transmembrane</keyword>
<proteinExistence type="predicted"/>
<keyword evidence="1" id="KW-1133">Transmembrane helix</keyword>
<evidence type="ECO:0000313" key="2">
    <source>
        <dbReference type="EMBL" id="CAI6349133.1"/>
    </source>
</evidence>
<dbReference type="EMBL" id="CARXXK010000001">
    <property type="protein sequence ID" value="CAI6349133.1"/>
    <property type="molecule type" value="Genomic_DNA"/>
</dbReference>
<keyword evidence="3" id="KW-1185">Reference proteome</keyword>
<gene>
    <name evidence="2" type="ORF">MEUPH1_LOCUS5733</name>
</gene>
<reference evidence="2 3" key="1">
    <citation type="submission" date="2023-01" db="EMBL/GenBank/DDBJ databases">
        <authorList>
            <person name="Whitehead M."/>
        </authorList>
    </citation>
    <scope>NUCLEOTIDE SEQUENCE [LARGE SCALE GENOMIC DNA]</scope>
</reference>
<feature type="transmembrane region" description="Helical" evidence="1">
    <location>
        <begin position="297"/>
        <end position="316"/>
    </location>
</feature>
<comment type="caution">
    <text evidence="2">The sequence shown here is derived from an EMBL/GenBank/DDBJ whole genome shotgun (WGS) entry which is preliminary data.</text>
</comment>
<feature type="transmembrane region" description="Helical" evidence="1">
    <location>
        <begin position="266"/>
        <end position="285"/>
    </location>
</feature>
<dbReference type="PANTHER" id="PTHR46953:SF1">
    <property type="entry name" value="G-PROTEIN COUPLED RECEPTOR MTH-LIKE 1-RELATED"/>
    <property type="match status" value="1"/>
</dbReference>
<evidence type="ECO:0000256" key="1">
    <source>
        <dbReference type="SAM" id="Phobius"/>
    </source>
</evidence>
<sequence length="340" mass="38747">MVTIRLCFTATVAFLVVAIGLKVASSMNNIVWAMKSCPVDRMYDPEGRFCRPAGTGVDEYEQRLMNRLRSGFRMAANVRLKSIYEWPPYCFSTDVLVDVPAEEVRGLMEAHQSQILLPMDYWFDLTPSDELVAQTCRPRDQYCGRGNYTCVNKCGPVGFIFVDDSISLSEMPFTLSAYETDPEGRPVGRSNNTVLQNYDRHSCAGVISLIDDRFMLTMDGNLFLIHEGDKWILPAKDFCLEYLTEGGTPAVLRAFLCTNAKPPVSFLFWVKTLSVVCLVLTLIVYSTLPYLRNTHGYYVMFYMACQLVYFVLDLIYDLVQDDINNPLCIPFGMSYLFFFF</sequence>
<evidence type="ECO:0000313" key="3">
    <source>
        <dbReference type="Proteomes" id="UP001160148"/>
    </source>
</evidence>
<organism evidence="2 3">
    <name type="scientific">Macrosiphum euphorbiae</name>
    <name type="common">potato aphid</name>
    <dbReference type="NCBI Taxonomy" id="13131"/>
    <lineage>
        <taxon>Eukaryota</taxon>
        <taxon>Metazoa</taxon>
        <taxon>Ecdysozoa</taxon>
        <taxon>Arthropoda</taxon>
        <taxon>Hexapoda</taxon>
        <taxon>Insecta</taxon>
        <taxon>Pterygota</taxon>
        <taxon>Neoptera</taxon>
        <taxon>Paraneoptera</taxon>
        <taxon>Hemiptera</taxon>
        <taxon>Sternorrhyncha</taxon>
        <taxon>Aphidomorpha</taxon>
        <taxon>Aphidoidea</taxon>
        <taxon>Aphididae</taxon>
        <taxon>Macrosiphini</taxon>
        <taxon>Macrosiphum</taxon>
    </lineage>
</organism>
<keyword evidence="1" id="KW-0472">Membrane</keyword>
<protein>
    <submittedName>
        <fullName evidence="2">Uncharacterized protein</fullName>
    </submittedName>
</protein>
<accession>A0AAV0VXN7</accession>
<dbReference type="Proteomes" id="UP001160148">
    <property type="component" value="Unassembled WGS sequence"/>
</dbReference>
<dbReference type="AlphaFoldDB" id="A0AAV0VXN7"/>
<dbReference type="Gene3D" id="1.20.1070.10">
    <property type="entry name" value="Rhodopsin 7-helix transmembrane proteins"/>
    <property type="match status" value="1"/>
</dbReference>